<organism evidence="2 3">
    <name type="scientific">Stylosanthes scabra</name>
    <dbReference type="NCBI Taxonomy" id="79078"/>
    <lineage>
        <taxon>Eukaryota</taxon>
        <taxon>Viridiplantae</taxon>
        <taxon>Streptophyta</taxon>
        <taxon>Embryophyta</taxon>
        <taxon>Tracheophyta</taxon>
        <taxon>Spermatophyta</taxon>
        <taxon>Magnoliopsida</taxon>
        <taxon>eudicotyledons</taxon>
        <taxon>Gunneridae</taxon>
        <taxon>Pentapetalae</taxon>
        <taxon>rosids</taxon>
        <taxon>fabids</taxon>
        <taxon>Fabales</taxon>
        <taxon>Fabaceae</taxon>
        <taxon>Papilionoideae</taxon>
        <taxon>50 kb inversion clade</taxon>
        <taxon>dalbergioids sensu lato</taxon>
        <taxon>Dalbergieae</taxon>
        <taxon>Pterocarpus clade</taxon>
        <taxon>Stylosanthes</taxon>
    </lineage>
</organism>
<keyword evidence="3" id="KW-1185">Reference proteome</keyword>
<comment type="caution">
    <text evidence="2">The sequence shown here is derived from an EMBL/GenBank/DDBJ whole genome shotgun (WGS) entry which is preliminary data.</text>
</comment>
<keyword evidence="1" id="KW-0812">Transmembrane</keyword>
<evidence type="ECO:0000313" key="3">
    <source>
        <dbReference type="Proteomes" id="UP001341840"/>
    </source>
</evidence>
<evidence type="ECO:0000256" key="1">
    <source>
        <dbReference type="SAM" id="Phobius"/>
    </source>
</evidence>
<accession>A0ABU6WEU1</accession>
<proteinExistence type="predicted"/>
<evidence type="ECO:0000313" key="2">
    <source>
        <dbReference type="EMBL" id="MED6183747.1"/>
    </source>
</evidence>
<sequence length="87" mass="10023">MQQSALLRIGSGMRCRPRWVCSGCWYAISIPANSCWMVWLLNPFQKEMVRAPCSVGAEALDEEQSPSITEDLHQFLQWGSWLRNLLH</sequence>
<feature type="transmembrane region" description="Helical" evidence="1">
    <location>
        <begin position="20"/>
        <end position="41"/>
    </location>
</feature>
<protein>
    <submittedName>
        <fullName evidence="2">Uncharacterized protein</fullName>
    </submittedName>
</protein>
<keyword evidence="1" id="KW-1133">Transmembrane helix</keyword>
<gene>
    <name evidence="2" type="ORF">PIB30_040642</name>
</gene>
<reference evidence="2 3" key="1">
    <citation type="journal article" date="2023" name="Plants (Basel)">
        <title>Bridging the Gap: Combining Genomics and Transcriptomics Approaches to Understand Stylosanthes scabra, an Orphan Legume from the Brazilian Caatinga.</title>
        <authorList>
            <person name="Ferreira-Neto J.R.C."/>
            <person name="da Silva M.D."/>
            <person name="Binneck E."/>
            <person name="de Melo N.F."/>
            <person name="da Silva R.H."/>
            <person name="de Melo A.L.T.M."/>
            <person name="Pandolfi V."/>
            <person name="Bustamante F.O."/>
            <person name="Brasileiro-Vidal A.C."/>
            <person name="Benko-Iseppon A.M."/>
        </authorList>
    </citation>
    <scope>NUCLEOTIDE SEQUENCE [LARGE SCALE GENOMIC DNA]</scope>
    <source>
        <tissue evidence="2">Leaves</tissue>
    </source>
</reference>
<dbReference type="Proteomes" id="UP001341840">
    <property type="component" value="Unassembled WGS sequence"/>
</dbReference>
<name>A0ABU6WEU1_9FABA</name>
<dbReference type="EMBL" id="JASCZI010181463">
    <property type="protein sequence ID" value="MED6183747.1"/>
    <property type="molecule type" value="Genomic_DNA"/>
</dbReference>
<keyword evidence="1" id="KW-0472">Membrane</keyword>